<name>A0A2A5QS47_9EURY</name>
<dbReference type="Gene3D" id="3.60.15.10">
    <property type="entry name" value="Ribonuclease Z/Hydroxyacylglutathione hydrolase-like"/>
    <property type="match status" value="1"/>
</dbReference>
<protein>
    <recommendedName>
        <fullName evidence="3">MBL fold metallo-hydrolase</fullName>
    </recommendedName>
</protein>
<dbReference type="OrthoDB" id="175471at2157"/>
<accession>A0A2A5QS47</accession>
<reference evidence="1 2" key="1">
    <citation type="submission" date="2017-09" db="EMBL/GenBank/DDBJ databases">
        <title>Genome sequences of Natrinema ejinorence JCM 13890T.</title>
        <authorList>
            <person name="Roh S.W."/>
            <person name="Kim Y.B."/>
            <person name="Kim J.Y."/>
        </authorList>
    </citation>
    <scope>NUCLEOTIDE SEQUENCE [LARGE SCALE GENOMIC DNA]</scope>
    <source>
        <strain evidence="1 2">JCM 13890</strain>
    </source>
</reference>
<evidence type="ECO:0000313" key="2">
    <source>
        <dbReference type="Proteomes" id="UP000219689"/>
    </source>
</evidence>
<sequence>MDPYVRNRSDRYQVIDQWPEGFGWIAHPEELTQRASHALLGDDGVWLFDPIDASGIDEEIDELGDVVGVAVLSNYHSRDADIFAHRYDVPVYLPTWMSRVEPRISHSIERYDARLGNSGFIVDGCQPLPGWREGIAFRKSDRTLYVPDVLGTATLYTVAKERIGMHLLVRLRKWLEPLADVEPARIIVGHGRGIDSRASAELYHLRANARRNFTQALRTNGWAQLRSFLGAVLY</sequence>
<evidence type="ECO:0000313" key="1">
    <source>
        <dbReference type="EMBL" id="PCR89583.1"/>
    </source>
</evidence>
<proteinExistence type="predicted"/>
<evidence type="ECO:0008006" key="3">
    <source>
        <dbReference type="Google" id="ProtNLM"/>
    </source>
</evidence>
<comment type="caution">
    <text evidence="1">The sequence shown here is derived from an EMBL/GenBank/DDBJ whole genome shotgun (WGS) entry which is preliminary data.</text>
</comment>
<keyword evidence="2" id="KW-1185">Reference proteome</keyword>
<dbReference type="SUPFAM" id="SSF56281">
    <property type="entry name" value="Metallo-hydrolase/oxidoreductase"/>
    <property type="match status" value="1"/>
</dbReference>
<dbReference type="EMBL" id="NXNI01000001">
    <property type="protein sequence ID" value="PCR89583.1"/>
    <property type="molecule type" value="Genomic_DNA"/>
</dbReference>
<dbReference type="AlphaFoldDB" id="A0A2A5QS47"/>
<gene>
    <name evidence="1" type="ORF">CP557_02965</name>
</gene>
<organism evidence="1 2">
    <name type="scientific">Natrinema ejinorense</name>
    <dbReference type="NCBI Taxonomy" id="373386"/>
    <lineage>
        <taxon>Archaea</taxon>
        <taxon>Methanobacteriati</taxon>
        <taxon>Methanobacteriota</taxon>
        <taxon>Stenosarchaea group</taxon>
        <taxon>Halobacteria</taxon>
        <taxon>Halobacteriales</taxon>
        <taxon>Natrialbaceae</taxon>
        <taxon>Natrinema</taxon>
    </lineage>
</organism>
<dbReference type="InterPro" id="IPR036866">
    <property type="entry name" value="RibonucZ/Hydroxyglut_hydro"/>
</dbReference>
<dbReference type="Proteomes" id="UP000219689">
    <property type="component" value="Unassembled WGS sequence"/>
</dbReference>